<dbReference type="AlphaFoldDB" id="A0AA88YE94"/>
<keyword evidence="3" id="KW-1185">Reference proteome</keyword>
<proteinExistence type="inferred from homology"/>
<dbReference type="InterPro" id="IPR009346">
    <property type="entry name" value="GRIM-19"/>
</dbReference>
<dbReference type="Pfam" id="PF06212">
    <property type="entry name" value="GRIM-19"/>
    <property type="match status" value="1"/>
</dbReference>
<accession>A0AA88YE94</accession>
<dbReference type="EMBL" id="VSWD01000007">
    <property type="protein sequence ID" value="KAK3097747.1"/>
    <property type="molecule type" value="Genomic_DNA"/>
</dbReference>
<gene>
    <name evidence="2" type="ORF">FSP39_012780</name>
</gene>
<keyword evidence="1" id="KW-0679">Respiratory chain</keyword>
<dbReference type="Proteomes" id="UP001186944">
    <property type="component" value="Unassembled WGS sequence"/>
</dbReference>
<evidence type="ECO:0000256" key="1">
    <source>
        <dbReference type="RuleBase" id="RU368034"/>
    </source>
</evidence>
<organism evidence="2 3">
    <name type="scientific">Pinctada imbricata</name>
    <name type="common">Atlantic pearl-oyster</name>
    <name type="synonym">Pinctada martensii</name>
    <dbReference type="NCBI Taxonomy" id="66713"/>
    <lineage>
        <taxon>Eukaryota</taxon>
        <taxon>Metazoa</taxon>
        <taxon>Spiralia</taxon>
        <taxon>Lophotrochozoa</taxon>
        <taxon>Mollusca</taxon>
        <taxon>Bivalvia</taxon>
        <taxon>Autobranchia</taxon>
        <taxon>Pteriomorphia</taxon>
        <taxon>Pterioida</taxon>
        <taxon>Pterioidea</taxon>
        <taxon>Pteriidae</taxon>
        <taxon>Pinctada</taxon>
    </lineage>
</organism>
<comment type="subcellular location">
    <subcellularLocation>
        <location evidence="1">Mitochondrion inner membrane</location>
        <topology evidence="1">Single-pass membrane protein</topology>
        <orientation evidence="1">Matrix side</orientation>
    </subcellularLocation>
</comment>
<keyword evidence="1" id="KW-0999">Mitochondrion inner membrane</keyword>
<comment type="caution">
    <text evidence="2">The sequence shown here is derived from an EMBL/GenBank/DDBJ whole genome shotgun (WGS) entry which is preliminary data.</text>
</comment>
<evidence type="ECO:0000313" key="3">
    <source>
        <dbReference type="Proteomes" id="UP001186944"/>
    </source>
</evidence>
<protein>
    <recommendedName>
        <fullName evidence="1">NADH dehydrogenase [ubiquinone] 1 alpha subcomplex subunit 13</fullName>
    </recommendedName>
</protein>
<keyword evidence="1" id="KW-0472">Membrane</keyword>
<keyword evidence="1" id="KW-0249">Electron transport</keyword>
<keyword evidence="1" id="KW-0496">Mitochondrion</keyword>
<comment type="function">
    <text evidence="1">Complex I functions in the transfer of electrons from NADH to the respiratory chain. Accessory subunit of the mitochondrial membrane respiratory chain NADH dehydrogenase (Complex I), that is believed not to be involved in catalysis.</text>
</comment>
<reference evidence="2" key="1">
    <citation type="submission" date="2019-08" db="EMBL/GenBank/DDBJ databases">
        <title>The improved chromosome-level genome for the pearl oyster Pinctada fucata martensii using PacBio sequencing and Hi-C.</title>
        <authorList>
            <person name="Zheng Z."/>
        </authorList>
    </citation>
    <scope>NUCLEOTIDE SEQUENCE</scope>
    <source>
        <strain evidence="2">ZZ-2019</strain>
        <tissue evidence="2">Adductor muscle</tissue>
    </source>
</reference>
<dbReference type="GO" id="GO:0005743">
    <property type="term" value="C:mitochondrial inner membrane"/>
    <property type="evidence" value="ECO:0007669"/>
    <property type="project" value="UniProtKB-SubCell"/>
</dbReference>
<dbReference type="GO" id="GO:0045271">
    <property type="term" value="C:respiratory chain complex I"/>
    <property type="evidence" value="ECO:0007669"/>
    <property type="project" value="UniProtKB-UniRule"/>
</dbReference>
<comment type="similarity">
    <text evidence="1">Belongs to the complex I NDUFA13 subunit family.</text>
</comment>
<sequence>MATFTAVSATFTYIYYKGTQTRRQWEKNNQIPDVIRDTEIQPSCPGFSFVQDTASHVVVQANPGHSGWISLSQITFGDRLSRVTELKDSYIALEPLFTAEDDREIMKIKRRNRDMENELMKNVPDWETGTLWGTPIYYNKKMRYEIPESFAELNAHSPALKDSDHWEIR</sequence>
<keyword evidence="1" id="KW-0813">Transport</keyword>
<evidence type="ECO:0000313" key="2">
    <source>
        <dbReference type="EMBL" id="KAK3097747.1"/>
    </source>
</evidence>
<name>A0AA88YE94_PINIB</name>